<dbReference type="AlphaFoldDB" id="A0A4S2GX05"/>
<evidence type="ECO:0000256" key="3">
    <source>
        <dbReference type="ARBA" id="ARBA00022801"/>
    </source>
</evidence>
<keyword evidence="1" id="KW-0719">Serine esterase</keyword>
<keyword evidence="6" id="KW-1185">Reference proteome</keyword>
<sequence length="438" mass="46411">MIWRVLRWTLLALVGAIFLLVPACALLTDARYVTIPAPNRLPADSARASPALLAAGYGQPPIASAEAWRGERAPVLLALFQSEIYGRVPAPGTVRVDEVRQIDPAAFGGSGSLERWRVAIEAPSGVLTVDLAVAFPRAASGPVPVFLVPNECGNRLALDTEALPRPAGHTPSWCDPDPGRLEAAIARFVFGEYVLSPPAAMILQRGYALAAYHESDIVPDDAALAGPALARLTPAGTPADERTGTIAAWAWGLSHIARALDGDPRIGEVALMGHSRRGKAVLLAAAIEPELDLVVSHQSGTGGAALSRREAGETVADVTSTYPHWFAPAFARHAGRARTLAIDQHQLLALIAPRPVLLGNAARDRWSDPVGTLLAANGAAPAWELHGEPAFHQTRLDRFDPASPLTFYMRGGTHGVTGEDWAAFLDFADAQLAGHRPE</sequence>
<evidence type="ECO:0000313" key="6">
    <source>
        <dbReference type="Proteomes" id="UP000308054"/>
    </source>
</evidence>
<dbReference type="Gene3D" id="3.40.50.1820">
    <property type="entry name" value="alpha/beta hydrolase"/>
    <property type="match status" value="1"/>
</dbReference>
<evidence type="ECO:0000256" key="1">
    <source>
        <dbReference type="ARBA" id="ARBA00022487"/>
    </source>
</evidence>
<dbReference type="Pfam" id="PF22244">
    <property type="entry name" value="GCE_fung"/>
    <property type="match status" value="1"/>
</dbReference>
<organism evidence="5 6">
    <name type="scientific">Marinicauda algicola</name>
    <dbReference type="NCBI Taxonomy" id="2029849"/>
    <lineage>
        <taxon>Bacteria</taxon>
        <taxon>Pseudomonadati</taxon>
        <taxon>Pseudomonadota</taxon>
        <taxon>Alphaproteobacteria</taxon>
        <taxon>Maricaulales</taxon>
        <taxon>Maricaulaceae</taxon>
        <taxon>Marinicauda</taxon>
    </lineage>
</organism>
<dbReference type="Proteomes" id="UP000308054">
    <property type="component" value="Unassembled WGS sequence"/>
</dbReference>
<protein>
    <recommendedName>
        <fullName evidence="4">4-O-methyl-glucuronoyl methylesterase-like domain-containing protein</fullName>
    </recommendedName>
</protein>
<dbReference type="RefSeq" id="WP_135997355.1">
    <property type="nucleotide sequence ID" value="NZ_CP071057.1"/>
</dbReference>
<evidence type="ECO:0000313" key="5">
    <source>
        <dbReference type="EMBL" id="TGY87381.1"/>
    </source>
</evidence>
<dbReference type="SUPFAM" id="SSF53474">
    <property type="entry name" value="alpha/beta-Hydrolases"/>
    <property type="match status" value="1"/>
</dbReference>
<reference evidence="5 6" key="1">
    <citation type="journal article" date="2017" name="Int. J. Syst. Evol. Microbiol.">
        <title>Marinicauda algicola sp. nov., isolated from a marine red alga Rhodosorus marinus.</title>
        <authorList>
            <person name="Jeong S.E."/>
            <person name="Jeon S.H."/>
            <person name="Chun B.H."/>
            <person name="Kim D.W."/>
            <person name="Jeon C.O."/>
        </authorList>
    </citation>
    <scope>NUCLEOTIDE SEQUENCE [LARGE SCALE GENOMIC DNA]</scope>
    <source>
        <strain evidence="5 6">JCM 31718</strain>
    </source>
</reference>
<feature type="domain" description="4-O-methyl-glucuronoyl methylesterase-like" evidence="4">
    <location>
        <begin position="240"/>
        <end position="386"/>
    </location>
</feature>
<keyword evidence="3" id="KW-0378">Hydrolase</keyword>
<accession>A0A4S2GX05</accession>
<dbReference type="OrthoDB" id="217645at2"/>
<name>A0A4S2GX05_9PROT</name>
<evidence type="ECO:0000256" key="2">
    <source>
        <dbReference type="ARBA" id="ARBA00022729"/>
    </source>
</evidence>
<keyword evidence="2" id="KW-0732">Signal</keyword>
<gene>
    <name evidence="5" type="ORF">E5163_15045</name>
</gene>
<evidence type="ECO:0000259" key="4">
    <source>
        <dbReference type="Pfam" id="PF22244"/>
    </source>
</evidence>
<proteinExistence type="predicted"/>
<dbReference type="GO" id="GO:0052689">
    <property type="term" value="F:carboxylic ester hydrolase activity"/>
    <property type="evidence" value="ECO:0007669"/>
    <property type="project" value="UniProtKB-KW"/>
</dbReference>
<dbReference type="EMBL" id="SRXW01000006">
    <property type="protein sequence ID" value="TGY87381.1"/>
    <property type="molecule type" value="Genomic_DNA"/>
</dbReference>
<comment type="caution">
    <text evidence="5">The sequence shown here is derived from an EMBL/GenBank/DDBJ whole genome shotgun (WGS) entry which is preliminary data.</text>
</comment>
<dbReference type="InterPro" id="IPR054579">
    <property type="entry name" value="GCE-like_dom"/>
</dbReference>
<dbReference type="InterPro" id="IPR029058">
    <property type="entry name" value="AB_hydrolase_fold"/>
</dbReference>